<accession>A0A448WKJ9</accession>
<dbReference type="Proteomes" id="UP000784294">
    <property type="component" value="Unassembled WGS sequence"/>
</dbReference>
<protein>
    <submittedName>
        <fullName evidence="2">Uncharacterized protein</fullName>
    </submittedName>
</protein>
<evidence type="ECO:0000313" key="3">
    <source>
        <dbReference type="Proteomes" id="UP000784294"/>
    </source>
</evidence>
<comment type="caution">
    <text evidence="2">The sequence shown here is derived from an EMBL/GenBank/DDBJ whole genome shotgun (WGS) entry which is preliminary data.</text>
</comment>
<gene>
    <name evidence="2" type="ORF">PXEA_LOCUS7489</name>
</gene>
<sequence>MWSKSTLGLEPSEIGQPTGPSGGSGQEAGVGSASRKGGDQGKQLSCGEWQDSLRMLAKRLGMYQVRGPILDILMHTMDSGQSVLL</sequence>
<keyword evidence="3" id="KW-1185">Reference proteome</keyword>
<evidence type="ECO:0000313" key="2">
    <source>
        <dbReference type="EMBL" id="VEL14049.1"/>
    </source>
</evidence>
<dbReference type="EMBL" id="CAAALY010019838">
    <property type="protein sequence ID" value="VEL14049.1"/>
    <property type="molecule type" value="Genomic_DNA"/>
</dbReference>
<reference evidence="2" key="1">
    <citation type="submission" date="2018-11" db="EMBL/GenBank/DDBJ databases">
        <authorList>
            <consortium name="Pathogen Informatics"/>
        </authorList>
    </citation>
    <scope>NUCLEOTIDE SEQUENCE</scope>
</reference>
<proteinExistence type="predicted"/>
<name>A0A448WKJ9_9PLAT</name>
<feature type="region of interest" description="Disordered" evidence="1">
    <location>
        <begin position="1"/>
        <end position="45"/>
    </location>
</feature>
<evidence type="ECO:0000256" key="1">
    <source>
        <dbReference type="SAM" id="MobiDB-lite"/>
    </source>
</evidence>
<organism evidence="2 3">
    <name type="scientific">Protopolystoma xenopodis</name>
    <dbReference type="NCBI Taxonomy" id="117903"/>
    <lineage>
        <taxon>Eukaryota</taxon>
        <taxon>Metazoa</taxon>
        <taxon>Spiralia</taxon>
        <taxon>Lophotrochozoa</taxon>
        <taxon>Platyhelminthes</taxon>
        <taxon>Monogenea</taxon>
        <taxon>Polyopisthocotylea</taxon>
        <taxon>Polystomatidea</taxon>
        <taxon>Polystomatidae</taxon>
        <taxon>Protopolystoma</taxon>
    </lineage>
</organism>
<dbReference type="AlphaFoldDB" id="A0A448WKJ9"/>